<protein>
    <submittedName>
        <fullName evidence="7">Uncharacterized protein</fullName>
    </submittedName>
</protein>
<dbReference type="Gene3D" id="3.40.50.300">
    <property type="entry name" value="P-loop containing nucleotide triphosphate hydrolases"/>
    <property type="match status" value="1"/>
</dbReference>
<keyword evidence="5" id="KW-1133">Transmembrane helix</keyword>
<evidence type="ECO:0000256" key="1">
    <source>
        <dbReference type="ARBA" id="ARBA00004651"/>
    </source>
</evidence>
<evidence type="ECO:0000313" key="7">
    <source>
        <dbReference type="EMBL" id="SFV70667.1"/>
    </source>
</evidence>
<evidence type="ECO:0000256" key="3">
    <source>
        <dbReference type="ARBA" id="ARBA00022475"/>
    </source>
</evidence>
<dbReference type="PANTHER" id="PTHR37937:SF1">
    <property type="entry name" value="CONJUGATIVE TRANSFER: DNA TRANSPORT"/>
    <property type="match status" value="1"/>
</dbReference>
<evidence type="ECO:0000256" key="4">
    <source>
        <dbReference type="ARBA" id="ARBA00022692"/>
    </source>
</evidence>
<dbReference type="PANTHER" id="PTHR37937">
    <property type="entry name" value="CONJUGATIVE TRANSFER: DNA TRANSPORT"/>
    <property type="match status" value="1"/>
</dbReference>
<evidence type="ECO:0000256" key="2">
    <source>
        <dbReference type="ARBA" id="ARBA00008806"/>
    </source>
</evidence>
<keyword evidence="4" id="KW-0812">Transmembrane</keyword>
<dbReference type="AlphaFoldDB" id="A0A1W1CY89"/>
<dbReference type="InterPro" id="IPR051539">
    <property type="entry name" value="T4SS-coupling_protein"/>
</dbReference>
<proteinExistence type="inferred from homology"/>
<gene>
    <name evidence="7" type="ORF">MNB_SV-3-1240</name>
</gene>
<evidence type="ECO:0000256" key="5">
    <source>
        <dbReference type="ARBA" id="ARBA00022989"/>
    </source>
</evidence>
<dbReference type="InterPro" id="IPR027417">
    <property type="entry name" value="P-loop_NTPase"/>
</dbReference>
<accession>A0A1W1CY89</accession>
<name>A0A1W1CY89_9ZZZZ</name>
<dbReference type="EMBL" id="FPHI01000054">
    <property type="protein sequence ID" value="SFV70667.1"/>
    <property type="molecule type" value="Genomic_DNA"/>
</dbReference>
<dbReference type="InterPro" id="IPR003688">
    <property type="entry name" value="TraG/VirD4"/>
</dbReference>
<dbReference type="SUPFAM" id="SSF52540">
    <property type="entry name" value="P-loop containing nucleoside triphosphate hydrolases"/>
    <property type="match status" value="1"/>
</dbReference>
<sequence length="317" mass="36267">MWLDGAKTFLTILIKVLVATKDHNYINLANLKHLINNFGEDGSNLDELIFKYADEKTFSEWKGFVSGNTRTVQSFISTANTALNAIGINDNLALLTSSHTINFKNFREEKSILYIRIPAQKQEQYNFLLNLFYKQFFNSMMEKLPSTKDLPIYCLLDEFGNMSIPNFSNTITTIRKYKVSISIVIQDFSQLEQRYGKSEAHTIINGGITGKLFFAGADLQITNMLTQMIGDTYTNMLDETGKLHHVKEPILSNAEIRTMKDNEVLLIYGNKLPLKIKVKPYYKDFILNSYTKIAPVQNKGLKEHLEIKYIKTDVGVE</sequence>
<comment type="similarity">
    <text evidence="2">Belongs to the VirD4/TraG family.</text>
</comment>
<dbReference type="CDD" id="cd01127">
    <property type="entry name" value="TrwB_TraG_TraD_VirD4"/>
    <property type="match status" value="1"/>
</dbReference>
<keyword evidence="3" id="KW-1003">Cell membrane</keyword>
<dbReference type="GO" id="GO:0005886">
    <property type="term" value="C:plasma membrane"/>
    <property type="evidence" value="ECO:0007669"/>
    <property type="project" value="UniProtKB-SubCell"/>
</dbReference>
<keyword evidence="6" id="KW-0472">Membrane</keyword>
<comment type="subcellular location">
    <subcellularLocation>
        <location evidence="1">Cell membrane</location>
        <topology evidence="1">Multi-pass membrane protein</topology>
    </subcellularLocation>
</comment>
<evidence type="ECO:0000256" key="6">
    <source>
        <dbReference type="ARBA" id="ARBA00023136"/>
    </source>
</evidence>
<organism evidence="7">
    <name type="scientific">hydrothermal vent metagenome</name>
    <dbReference type="NCBI Taxonomy" id="652676"/>
    <lineage>
        <taxon>unclassified sequences</taxon>
        <taxon>metagenomes</taxon>
        <taxon>ecological metagenomes</taxon>
    </lineage>
</organism>
<dbReference type="Pfam" id="PF02534">
    <property type="entry name" value="T4SS-DNA_transf"/>
    <property type="match status" value="1"/>
</dbReference>
<reference evidence="7" key="1">
    <citation type="submission" date="2016-10" db="EMBL/GenBank/DDBJ databases">
        <authorList>
            <person name="de Groot N.N."/>
        </authorList>
    </citation>
    <scope>NUCLEOTIDE SEQUENCE</scope>
</reference>